<dbReference type="SMART" id="SM00226">
    <property type="entry name" value="LMWPc"/>
    <property type="match status" value="1"/>
</dbReference>
<dbReference type="PANTHER" id="PTHR43428">
    <property type="entry name" value="ARSENATE REDUCTASE"/>
    <property type="match status" value="1"/>
</dbReference>
<proteinExistence type="predicted"/>
<keyword evidence="4" id="KW-1185">Reference proteome</keyword>
<evidence type="ECO:0000259" key="2">
    <source>
        <dbReference type="SMART" id="SM00226"/>
    </source>
</evidence>
<dbReference type="PANTHER" id="PTHR43428:SF1">
    <property type="entry name" value="ARSENATE REDUCTASE"/>
    <property type="match status" value="1"/>
</dbReference>
<dbReference type="AlphaFoldDB" id="A0A517MXZ7"/>
<accession>A0A517MXZ7</accession>
<keyword evidence="3" id="KW-0378">Hydrolase</keyword>
<organism evidence="3 4">
    <name type="scientific">Adhaeretor mobilis</name>
    <dbReference type="NCBI Taxonomy" id="1930276"/>
    <lineage>
        <taxon>Bacteria</taxon>
        <taxon>Pseudomonadati</taxon>
        <taxon>Planctomycetota</taxon>
        <taxon>Planctomycetia</taxon>
        <taxon>Pirellulales</taxon>
        <taxon>Lacipirellulaceae</taxon>
        <taxon>Adhaeretor</taxon>
    </lineage>
</organism>
<dbReference type="GO" id="GO:0046685">
    <property type="term" value="P:response to arsenic-containing substance"/>
    <property type="evidence" value="ECO:0007669"/>
    <property type="project" value="UniProtKB-KW"/>
</dbReference>
<evidence type="ECO:0000313" key="3">
    <source>
        <dbReference type="EMBL" id="QDS99749.1"/>
    </source>
</evidence>
<dbReference type="InterPro" id="IPR036196">
    <property type="entry name" value="Ptyr_pPase_sf"/>
</dbReference>
<dbReference type="SUPFAM" id="SSF52788">
    <property type="entry name" value="Phosphotyrosine protein phosphatases I"/>
    <property type="match status" value="1"/>
</dbReference>
<dbReference type="KEGG" id="amob:HG15A2_30790"/>
<feature type="domain" description="Phosphotyrosine protein phosphatase I" evidence="2">
    <location>
        <begin position="1"/>
        <end position="127"/>
    </location>
</feature>
<dbReference type="EMBL" id="CP036263">
    <property type="protein sequence ID" value="QDS99749.1"/>
    <property type="molecule type" value="Genomic_DNA"/>
</dbReference>
<name>A0A517MXZ7_9BACT</name>
<gene>
    <name evidence="3" type="primary">arsC_2</name>
    <name evidence="3" type="ORF">HG15A2_30790</name>
</gene>
<dbReference type="EC" id="3.1.3.48" evidence="3"/>
<evidence type="ECO:0000313" key="4">
    <source>
        <dbReference type="Proteomes" id="UP000319852"/>
    </source>
</evidence>
<dbReference type="GO" id="GO:0004725">
    <property type="term" value="F:protein tyrosine phosphatase activity"/>
    <property type="evidence" value="ECO:0007669"/>
    <property type="project" value="UniProtKB-EC"/>
</dbReference>
<reference evidence="3 4" key="1">
    <citation type="submission" date="2019-02" db="EMBL/GenBank/DDBJ databases">
        <title>Deep-cultivation of Planctomycetes and their phenomic and genomic characterization uncovers novel biology.</title>
        <authorList>
            <person name="Wiegand S."/>
            <person name="Jogler M."/>
            <person name="Boedeker C."/>
            <person name="Pinto D."/>
            <person name="Vollmers J."/>
            <person name="Rivas-Marin E."/>
            <person name="Kohn T."/>
            <person name="Peeters S.H."/>
            <person name="Heuer A."/>
            <person name="Rast P."/>
            <person name="Oberbeckmann S."/>
            <person name="Bunk B."/>
            <person name="Jeske O."/>
            <person name="Meyerdierks A."/>
            <person name="Storesund J.E."/>
            <person name="Kallscheuer N."/>
            <person name="Luecker S."/>
            <person name="Lage O.M."/>
            <person name="Pohl T."/>
            <person name="Merkel B.J."/>
            <person name="Hornburger P."/>
            <person name="Mueller R.-W."/>
            <person name="Bruemmer F."/>
            <person name="Labrenz M."/>
            <person name="Spormann A.M."/>
            <person name="Op den Camp H."/>
            <person name="Overmann J."/>
            <person name="Amann R."/>
            <person name="Jetten M.S.M."/>
            <person name="Mascher T."/>
            <person name="Medema M.H."/>
            <person name="Devos D.P."/>
            <person name="Kaster A.-K."/>
            <person name="Ovreas L."/>
            <person name="Rohde M."/>
            <person name="Galperin M.Y."/>
            <person name="Jogler C."/>
        </authorList>
    </citation>
    <scope>NUCLEOTIDE SEQUENCE [LARGE SCALE GENOMIC DNA]</scope>
    <source>
        <strain evidence="3 4">HG15A2</strain>
    </source>
</reference>
<sequence>MAEGWGVLLGERCEFYSAGIEAHGLNPNAVQVMQEAGVDITAQRSQILSEIDNTLGLEKLACVITVCGHAGENCPVLPVACKKIHAPFDDPPRLAKDAATEEEALQHYRRVREEIRDYVASPDLAEIT</sequence>
<dbReference type="Gene3D" id="3.40.50.2300">
    <property type="match status" value="1"/>
</dbReference>
<keyword evidence="1" id="KW-0059">Arsenical resistance</keyword>
<dbReference type="CDD" id="cd16345">
    <property type="entry name" value="LMWP_ArsC"/>
    <property type="match status" value="1"/>
</dbReference>
<dbReference type="Proteomes" id="UP000319852">
    <property type="component" value="Chromosome"/>
</dbReference>
<dbReference type="InterPro" id="IPR023485">
    <property type="entry name" value="Ptyr_pPase"/>
</dbReference>
<protein>
    <submittedName>
        <fullName evidence="3">Protein ArsC</fullName>
        <ecNumber evidence="3">3.1.3.48</ecNumber>
    </submittedName>
</protein>
<dbReference type="OrthoDB" id="9784339at2"/>
<dbReference type="RefSeq" id="WP_145060920.1">
    <property type="nucleotide sequence ID" value="NZ_CP036263.1"/>
</dbReference>
<evidence type="ECO:0000256" key="1">
    <source>
        <dbReference type="ARBA" id="ARBA00022849"/>
    </source>
</evidence>